<dbReference type="VEuPathDB" id="FungiDB:MSYG_2764"/>
<dbReference type="UniPathway" id="UPA00344"/>
<dbReference type="GO" id="GO:0006777">
    <property type="term" value="P:Mo-molybdopterin cofactor biosynthetic process"/>
    <property type="evidence" value="ECO:0007669"/>
    <property type="project" value="InterPro"/>
</dbReference>
<dbReference type="Proteomes" id="UP000186303">
    <property type="component" value="Chromosome 4"/>
</dbReference>
<evidence type="ECO:0000313" key="2">
    <source>
        <dbReference type="Proteomes" id="UP000186303"/>
    </source>
</evidence>
<keyword evidence="2" id="KW-1185">Reference proteome</keyword>
<name>A0A1M8A7F4_MALS4</name>
<proteinExistence type="predicted"/>
<gene>
    <name evidence="1" type="ORF">MSYG_2764</name>
</gene>
<reference evidence="2" key="1">
    <citation type="journal article" date="2017" name="Nucleic Acids Res.">
        <title>Proteogenomics produces comprehensive and highly accurate protein-coding gene annotation in a complete genome assembly of Malassezia sympodialis.</title>
        <authorList>
            <person name="Zhu Y."/>
            <person name="Engstroem P.G."/>
            <person name="Tellgren-Roth C."/>
            <person name="Baudo C.D."/>
            <person name="Kennell J.C."/>
            <person name="Sun S."/>
            <person name="Billmyre R.B."/>
            <person name="Schroeder M.S."/>
            <person name="Andersson A."/>
            <person name="Holm T."/>
            <person name="Sigurgeirsson B."/>
            <person name="Wu G."/>
            <person name="Sankaranarayanan S.R."/>
            <person name="Siddharthan R."/>
            <person name="Sanyal K."/>
            <person name="Lundeberg J."/>
            <person name="Nystedt B."/>
            <person name="Boekhout T."/>
            <person name="Dawson T.L. Jr."/>
            <person name="Heitman J."/>
            <person name="Scheynius A."/>
            <person name="Lehtioe J."/>
        </authorList>
    </citation>
    <scope>NUCLEOTIDE SEQUENCE [LARGE SCALE GENOMIC DNA]</scope>
    <source>
        <strain evidence="2">ATCC 42132</strain>
    </source>
</reference>
<dbReference type="InterPro" id="IPR036522">
    <property type="entry name" value="MoaC_sf"/>
</dbReference>
<sequence length="199" mass="20901">MSRPALGRRWALGGRVRWLSTRSSHASCTVRLSPSAQALWRAERVSLLAHMQAAGMVAAKRADEWVPMRMPRALASVAVWVDEAKEGVVHEREEPVAPSMAPSLREERGDGGFSAADLLDPDAWIGAAGAPIEAPRAAAAPPATAQDADSLLVHCDAAAATPCATEAMAGCMAASLALLDRLHEACGERMAVGSVCVRD</sequence>
<dbReference type="OrthoDB" id="429626at2759"/>
<protein>
    <submittedName>
        <fullName evidence="1">Uncharacterized protein</fullName>
    </submittedName>
</protein>
<accession>A0A1M8A7F4</accession>
<dbReference type="SUPFAM" id="SSF55040">
    <property type="entry name" value="Molybdenum cofactor biosynthesis protein C, MoaC"/>
    <property type="match status" value="1"/>
</dbReference>
<organism evidence="1 2">
    <name type="scientific">Malassezia sympodialis (strain ATCC 42132)</name>
    <name type="common">Atopic eczema-associated yeast</name>
    <dbReference type="NCBI Taxonomy" id="1230383"/>
    <lineage>
        <taxon>Eukaryota</taxon>
        <taxon>Fungi</taxon>
        <taxon>Dikarya</taxon>
        <taxon>Basidiomycota</taxon>
        <taxon>Ustilaginomycotina</taxon>
        <taxon>Malasseziomycetes</taxon>
        <taxon>Malasseziales</taxon>
        <taxon>Malasseziaceae</taxon>
        <taxon>Malassezia</taxon>
    </lineage>
</organism>
<dbReference type="Gene3D" id="3.30.70.640">
    <property type="entry name" value="Molybdopterin cofactor biosynthesis C (MoaC) domain"/>
    <property type="match status" value="1"/>
</dbReference>
<dbReference type="AlphaFoldDB" id="A0A1M8A7F4"/>
<evidence type="ECO:0000313" key="1">
    <source>
        <dbReference type="EMBL" id="SHO78420.1"/>
    </source>
</evidence>
<dbReference type="EMBL" id="LT671824">
    <property type="protein sequence ID" value="SHO78420.1"/>
    <property type="molecule type" value="Genomic_DNA"/>
</dbReference>